<dbReference type="AlphaFoldDB" id="A0A6J6KGG3"/>
<accession>A0A6J6KGG3</accession>
<organism evidence="1">
    <name type="scientific">freshwater metagenome</name>
    <dbReference type="NCBI Taxonomy" id="449393"/>
    <lineage>
        <taxon>unclassified sequences</taxon>
        <taxon>metagenomes</taxon>
        <taxon>ecological metagenomes</taxon>
    </lineage>
</organism>
<proteinExistence type="predicted"/>
<dbReference type="EMBL" id="CAEZVY010000120">
    <property type="protein sequence ID" value="CAB4648860.1"/>
    <property type="molecule type" value="Genomic_DNA"/>
</dbReference>
<name>A0A6J6KGG3_9ZZZZ</name>
<reference evidence="1" key="1">
    <citation type="submission" date="2020-05" db="EMBL/GenBank/DDBJ databases">
        <authorList>
            <person name="Chiriac C."/>
            <person name="Salcher M."/>
            <person name="Ghai R."/>
            <person name="Kavagutti S V."/>
        </authorList>
    </citation>
    <scope>NUCLEOTIDE SEQUENCE</scope>
</reference>
<gene>
    <name evidence="1" type="ORF">UFOPK2158_01072</name>
</gene>
<evidence type="ECO:0000313" key="1">
    <source>
        <dbReference type="EMBL" id="CAB4648860.1"/>
    </source>
</evidence>
<sequence length="86" mass="9988">MTVHHGDSETEILRQTHECVIDSAVAVRMKLSHHFAHYTGRLHVPFVRREAHLGHLIDDAPLDWFEPIPRIRERSGIDDRVGVFQE</sequence>
<protein>
    <submittedName>
        <fullName evidence="1">Unannotated protein</fullName>
    </submittedName>
</protein>